<keyword evidence="4 7" id="KW-0812">Transmembrane</keyword>
<dbReference type="SUPFAM" id="SSF103481">
    <property type="entry name" value="Multidrug resistance efflux transporter EmrE"/>
    <property type="match status" value="1"/>
</dbReference>
<dbReference type="PANTHER" id="PTHR30561:SF0">
    <property type="entry name" value="GUANIDINIUM EXPORTER"/>
    <property type="match status" value="1"/>
</dbReference>
<evidence type="ECO:0000313" key="9">
    <source>
        <dbReference type="EMBL" id="MDE1657208.1"/>
    </source>
</evidence>
<feature type="transmembrane region" description="Helical" evidence="8">
    <location>
        <begin position="27"/>
        <end position="46"/>
    </location>
</feature>
<evidence type="ECO:0000256" key="7">
    <source>
        <dbReference type="RuleBase" id="RU003942"/>
    </source>
</evidence>
<evidence type="ECO:0000256" key="8">
    <source>
        <dbReference type="SAM" id="Phobius"/>
    </source>
</evidence>
<protein>
    <submittedName>
        <fullName evidence="9">Multidrug efflux SMR transporter</fullName>
    </submittedName>
</protein>
<keyword evidence="3" id="KW-1003">Cell membrane</keyword>
<feature type="transmembrane region" description="Helical" evidence="8">
    <location>
        <begin position="82"/>
        <end position="103"/>
    </location>
</feature>
<organism evidence="9 10">
    <name type="scientific">Actinotignum sanguinis</name>
    <dbReference type="NCBI Taxonomy" id="1445614"/>
    <lineage>
        <taxon>Bacteria</taxon>
        <taxon>Bacillati</taxon>
        <taxon>Actinomycetota</taxon>
        <taxon>Actinomycetes</taxon>
        <taxon>Actinomycetales</taxon>
        <taxon>Actinomycetaceae</taxon>
        <taxon>Actinotignum</taxon>
    </lineage>
</organism>
<evidence type="ECO:0000256" key="2">
    <source>
        <dbReference type="ARBA" id="ARBA00022448"/>
    </source>
</evidence>
<gene>
    <name evidence="9" type="ORF">PWJ81_09030</name>
</gene>
<evidence type="ECO:0000256" key="5">
    <source>
        <dbReference type="ARBA" id="ARBA00022989"/>
    </source>
</evidence>
<dbReference type="InterPro" id="IPR045324">
    <property type="entry name" value="Small_multidrug_res"/>
</dbReference>
<dbReference type="RefSeq" id="WP_274734111.1">
    <property type="nucleotide sequence ID" value="NZ_CAMXYX010000045.1"/>
</dbReference>
<feature type="transmembrane region" description="Helical" evidence="8">
    <location>
        <begin position="58"/>
        <end position="76"/>
    </location>
</feature>
<sequence>MAWAILVGSGIFEAVWATALGDSRGLTRPVPALVFACALVISMWGLSRALREIPLGTAYAVWTGTGAVLTVAIAAARGVEQLTVLKMVFLCGVVGAVVGLRLVERCERAGG</sequence>
<proteinExistence type="inferred from homology"/>
<accession>A0ABT5V8B1</accession>
<evidence type="ECO:0000256" key="3">
    <source>
        <dbReference type="ARBA" id="ARBA00022475"/>
    </source>
</evidence>
<dbReference type="Proteomes" id="UP001219297">
    <property type="component" value="Unassembled WGS sequence"/>
</dbReference>
<keyword evidence="5 8" id="KW-1133">Transmembrane helix</keyword>
<keyword evidence="6 8" id="KW-0472">Membrane</keyword>
<name>A0ABT5V8B1_9ACTO</name>
<dbReference type="Gene3D" id="1.10.3730.20">
    <property type="match status" value="1"/>
</dbReference>
<comment type="caution">
    <text evidence="9">The sequence shown here is derived from an EMBL/GenBank/DDBJ whole genome shotgun (WGS) entry which is preliminary data.</text>
</comment>
<dbReference type="EMBL" id="JARBHI010000030">
    <property type="protein sequence ID" value="MDE1657208.1"/>
    <property type="molecule type" value="Genomic_DNA"/>
</dbReference>
<evidence type="ECO:0000256" key="4">
    <source>
        <dbReference type="ARBA" id="ARBA00022692"/>
    </source>
</evidence>
<comment type="subcellular location">
    <subcellularLocation>
        <location evidence="1 7">Cell membrane</location>
        <topology evidence="1 7">Multi-pass membrane protein</topology>
    </subcellularLocation>
</comment>
<dbReference type="GeneID" id="83608754"/>
<comment type="similarity">
    <text evidence="7">Belongs to the drug/metabolite transporter (DMT) superfamily. Small multidrug resistance (SMR) (TC 2.A.7.1) family.</text>
</comment>
<dbReference type="InterPro" id="IPR000390">
    <property type="entry name" value="Small_drug/metabolite_transptr"/>
</dbReference>
<dbReference type="InterPro" id="IPR037185">
    <property type="entry name" value="EmrE-like"/>
</dbReference>
<reference evidence="9 10" key="1">
    <citation type="submission" date="2023-02" db="EMBL/GenBank/DDBJ databases">
        <title>Defining the Infant Male Urobiome and Moving Towards Mechanisms in Urobiome Research.</title>
        <authorList>
            <person name="Reasoner S."/>
            <person name="Flores V."/>
            <person name="Van Horn G."/>
            <person name="Morales G."/>
            <person name="Peard L."/>
            <person name="Abelson B."/>
            <person name="Manuel C."/>
            <person name="Lee J."/>
            <person name="Baker B."/>
            <person name="Williams T."/>
            <person name="Schmitz J."/>
            <person name="Clayton D."/>
            <person name="Hadjifrangiskou M."/>
        </authorList>
    </citation>
    <scope>NUCLEOTIDE SEQUENCE [LARGE SCALE GENOMIC DNA]</scope>
    <source>
        <strain evidence="9 10">AS1053</strain>
    </source>
</reference>
<dbReference type="Pfam" id="PF00893">
    <property type="entry name" value="Multi_Drug_Res"/>
    <property type="match status" value="1"/>
</dbReference>
<dbReference type="PANTHER" id="PTHR30561">
    <property type="entry name" value="SMR FAMILY PROTON-DEPENDENT DRUG EFFLUX TRANSPORTER SUGE"/>
    <property type="match status" value="1"/>
</dbReference>
<evidence type="ECO:0000313" key="10">
    <source>
        <dbReference type="Proteomes" id="UP001219297"/>
    </source>
</evidence>
<keyword evidence="10" id="KW-1185">Reference proteome</keyword>
<evidence type="ECO:0000256" key="1">
    <source>
        <dbReference type="ARBA" id="ARBA00004651"/>
    </source>
</evidence>
<keyword evidence="2" id="KW-0813">Transport</keyword>
<evidence type="ECO:0000256" key="6">
    <source>
        <dbReference type="ARBA" id="ARBA00023136"/>
    </source>
</evidence>